<evidence type="ECO:0000256" key="5">
    <source>
        <dbReference type="ARBA" id="ARBA00023004"/>
    </source>
</evidence>
<evidence type="ECO:0000256" key="3">
    <source>
        <dbReference type="ARBA" id="ARBA00022723"/>
    </source>
</evidence>
<dbReference type="PANTHER" id="PTHR40942">
    <property type="match status" value="1"/>
</dbReference>
<evidence type="ECO:0000313" key="10">
    <source>
        <dbReference type="EMBL" id="SAI67831.1"/>
    </source>
</evidence>
<dbReference type="SUPFAM" id="SSF46626">
    <property type="entry name" value="Cytochrome c"/>
    <property type="match status" value="1"/>
</dbReference>
<evidence type="ECO:0000313" key="11">
    <source>
        <dbReference type="Proteomes" id="UP000076825"/>
    </source>
</evidence>
<feature type="region of interest" description="Disordered" evidence="7">
    <location>
        <begin position="73"/>
        <end position="94"/>
    </location>
</feature>
<keyword evidence="2 6" id="KW-0349">Heme</keyword>
<evidence type="ECO:0000259" key="9">
    <source>
        <dbReference type="PROSITE" id="PS51007"/>
    </source>
</evidence>
<dbReference type="AlphaFoldDB" id="A0A157M9H9"/>
<feature type="domain" description="Cytochrome c" evidence="9">
    <location>
        <begin position="100"/>
        <end position="180"/>
    </location>
</feature>
<dbReference type="Pfam" id="PF13442">
    <property type="entry name" value="Cytochrome_CBB3"/>
    <property type="match status" value="1"/>
</dbReference>
<keyword evidence="8" id="KW-1133">Transmembrane helix</keyword>
<reference evidence="10 11" key="1">
    <citation type="submission" date="2016-04" db="EMBL/GenBank/DDBJ databases">
        <authorList>
            <consortium name="Pathogen Informatics"/>
        </authorList>
    </citation>
    <scope>NUCLEOTIDE SEQUENCE [LARGE SCALE GENOMIC DNA]</scope>
    <source>
        <strain evidence="10 11">H044680328</strain>
    </source>
</reference>
<evidence type="ECO:0000256" key="1">
    <source>
        <dbReference type="ARBA" id="ARBA00022448"/>
    </source>
</evidence>
<organism evidence="10 11">
    <name type="scientific">Bordetella trematum</name>
    <dbReference type="NCBI Taxonomy" id="123899"/>
    <lineage>
        <taxon>Bacteria</taxon>
        <taxon>Pseudomonadati</taxon>
        <taxon>Pseudomonadota</taxon>
        <taxon>Betaproteobacteria</taxon>
        <taxon>Burkholderiales</taxon>
        <taxon>Alcaligenaceae</taxon>
        <taxon>Bordetella</taxon>
    </lineage>
</organism>
<dbReference type="PRINTS" id="PR00607">
    <property type="entry name" value="CYTCHROMECIE"/>
</dbReference>
<keyword evidence="8" id="KW-0812">Transmembrane</keyword>
<evidence type="ECO:0000256" key="6">
    <source>
        <dbReference type="PROSITE-ProRule" id="PRU00433"/>
    </source>
</evidence>
<evidence type="ECO:0000256" key="8">
    <source>
        <dbReference type="SAM" id="Phobius"/>
    </source>
</evidence>
<feature type="transmembrane region" description="Helical" evidence="8">
    <location>
        <begin position="20"/>
        <end position="45"/>
    </location>
</feature>
<protein>
    <submittedName>
        <fullName evidence="10">Cytochrome C</fullName>
    </submittedName>
</protein>
<dbReference type="Gene3D" id="1.10.760.10">
    <property type="entry name" value="Cytochrome c-like domain"/>
    <property type="match status" value="1"/>
</dbReference>
<dbReference type="GO" id="GO:0005506">
    <property type="term" value="F:iron ion binding"/>
    <property type="evidence" value="ECO:0007669"/>
    <property type="project" value="InterPro"/>
</dbReference>
<keyword evidence="11" id="KW-1185">Reference proteome</keyword>
<dbReference type="InterPro" id="IPR036909">
    <property type="entry name" value="Cyt_c-like_dom_sf"/>
</dbReference>
<gene>
    <name evidence="10" type="ORF">SAMEA3906487_00908</name>
</gene>
<dbReference type="OrthoDB" id="9814708at2"/>
<name>A0A157M9H9_9BORD</name>
<dbReference type="STRING" id="123899.SAMEA3906487_00908"/>
<dbReference type="eggNOG" id="COG3245">
    <property type="taxonomic scope" value="Bacteria"/>
</dbReference>
<keyword evidence="8" id="KW-0472">Membrane</keyword>
<dbReference type="Proteomes" id="UP000076825">
    <property type="component" value="Chromosome 1"/>
</dbReference>
<keyword evidence="5 6" id="KW-0408">Iron</keyword>
<evidence type="ECO:0000256" key="7">
    <source>
        <dbReference type="SAM" id="MobiDB-lite"/>
    </source>
</evidence>
<dbReference type="PATRIC" id="fig|123899.6.peg.884"/>
<evidence type="ECO:0000256" key="2">
    <source>
        <dbReference type="ARBA" id="ARBA00022617"/>
    </source>
</evidence>
<dbReference type="InterPro" id="IPR009056">
    <property type="entry name" value="Cyt_c-like_dom"/>
</dbReference>
<evidence type="ECO:0000256" key="4">
    <source>
        <dbReference type="ARBA" id="ARBA00022982"/>
    </source>
</evidence>
<dbReference type="GO" id="GO:0009055">
    <property type="term" value="F:electron transfer activity"/>
    <property type="evidence" value="ECO:0007669"/>
    <property type="project" value="InterPro"/>
</dbReference>
<keyword evidence="4" id="KW-0249">Electron transport</keyword>
<keyword evidence="1" id="KW-0813">Transport</keyword>
<dbReference type="EMBL" id="LT546645">
    <property type="protein sequence ID" value="SAI67831.1"/>
    <property type="molecule type" value="Genomic_DNA"/>
</dbReference>
<proteinExistence type="predicted"/>
<dbReference type="KEGG" id="btrm:SAMEA390648700908"/>
<dbReference type="GeneID" id="56587687"/>
<dbReference type="RefSeq" id="WP_081695040.1">
    <property type="nucleotide sequence ID" value="NZ_CP016340.1"/>
</dbReference>
<dbReference type="PANTHER" id="PTHR40942:SF4">
    <property type="entry name" value="CYTOCHROME C5"/>
    <property type="match status" value="1"/>
</dbReference>
<sequence length="181" mass="18505">MSDFHPAPDPSRPPDAPLRAYRRAAVAAFLAPIALLAGLVVWLALDDGPSPDPGKFSEAAVLQRIAPVARHVTASREPGADTPDVPGEPAAGSPAAGAEAAIGMGQKLYQSVCFACHATGVADAPVLGDRKAWAPYLATGTEAMLQAVMQGKGAMPPKGGADEATEQELRAAIDYLTAAAR</sequence>
<dbReference type="GO" id="GO:0020037">
    <property type="term" value="F:heme binding"/>
    <property type="evidence" value="ECO:0007669"/>
    <property type="project" value="InterPro"/>
</dbReference>
<dbReference type="PROSITE" id="PS51007">
    <property type="entry name" value="CYTC"/>
    <property type="match status" value="1"/>
</dbReference>
<keyword evidence="3 6" id="KW-0479">Metal-binding</keyword>
<accession>A0A157M9H9</accession>
<dbReference type="InterPro" id="IPR002323">
    <property type="entry name" value="Cyt_CIE"/>
</dbReference>